<protein>
    <recommendedName>
        <fullName evidence="4">Antigen I/II N-terminal domain-containing protein</fullName>
    </recommendedName>
</protein>
<organism evidence="2 3">
    <name type="scientific">[Clostridium] ultunense Esp</name>
    <dbReference type="NCBI Taxonomy" id="1288971"/>
    <lineage>
        <taxon>Bacteria</taxon>
        <taxon>Bacillati</taxon>
        <taxon>Bacillota</taxon>
        <taxon>Tissierellia</taxon>
        <taxon>Tissierellales</taxon>
        <taxon>Tepidimicrobiaceae</taxon>
        <taxon>Schnuerera</taxon>
    </lineage>
</organism>
<dbReference type="Proteomes" id="UP000245423">
    <property type="component" value="Chromosome 1"/>
</dbReference>
<dbReference type="EMBL" id="LT669839">
    <property type="protein sequence ID" value="SHD77572.1"/>
    <property type="molecule type" value="Genomic_DNA"/>
</dbReference>
<feature type="chain" id="PRO_5039398265" description="Antigen I/II N-terminal domain-containing protein" evidence="1">
    <location>
        <begin position="20"/>
        <end position="204"/>
    </location>
</feature>
<name>A0A1M4PQ25_9FIRM</name>
<keyword evidence="1" id="KW-0732">Signal</keyword>
<dbReference type="RefSeq" id="WP_025641636.1">
    <property type="nucleotide sequence ID" value="NZ_LT669839.1"/>
</dbReference>
<feature type="signal peptide" evidence="1">
    <location>
        <begin position="1"/>
        <end position="19"/>
    </location>
</feature>
<evidence type="ECO:0008006" key="4">
    <source>
        <dbReference type="Google" id="ProtNLM"/>
    </source>
</evidence>
<sequence>MKKITMLLILLLITNLNLAGCGHKEEIEDPGQDEELVELDEEESEKGITVDKNLLNVEITLPSSLVGDLNDFNEEEYLSENEGIKAAKVNEDGSLTLSMSKGKHEELMNEMEKEVELSFSELIESEDTPYIKEIKYTTGFREVKLIVDREEYENAFDLTPLLVGVTVGMYQVYGGMEYKTTVIIEDISTGDEINLVTYPDALEE</sequence>
<proteinExistence type="predicted"/>
<dbReference type="OrthoDB" id="1849839at2"/>
<keyword evidence="3" id="KW-1185">Reference proteome</keyword>
<evidence type="ECO:0000313" key="2">
    <source>
        <dbReference type="EMBL" id="SHD77572.1"/>
    </source>
</evidence>
<gene>
    <name evidence="2" type="ORF">CUESP1_2218</name>
</gene>
<accession>A0A1M4PQ25</accession>
<dbReference type="AlphaFoldDB" id="A0A1M4PQ25"/>
<reference evidence="2 3" key="1">
    <citation type="submission" date="2016-11" db="EMBL/GenBank/DDBJ databases">
        <authorList>
            <person name="Manzoor S."/>
        </authorList>
    </citation>
    <scope>NUCLEOTIDE SEQUENCE [LARGE SCALE GENOMIC DNA]</scope>
    <source>
        <strain evidence="2">Clostridium ultunense strain Esp</strain>
    </source>
</reference>
<evidence type="ECO:0000256" key="1">
    <source>
        <dbReference type="SAM" id="SignalP"/>
    </source>
</evidence>
<evidence type="ECO:0000313" key="3">
    <source>
        <dbReference type="Proteomes" id="UP000245423"/>
    </source>
</evidence>